<evidence type="ECO:0000313" key="2">
    <source>
        <dbReference type="EMBL" id="MBO8426058.1"/>
    </source>
</evidence>
<dbReference type="AlphaFoldDB" id="A0A9D9DGA8"/>
<organism evidence="2 3">
    <name type="scientific">Candidatus Alloenteromonas pullistercoris</name>
    <dbReference type="NCBI Taxonomy" id="2840785"/>
    <lineage>
        <taxon>Bacteria</taxon>
        <taxon>Bacillati</taxon>
        <taxon>Bacillota</taxon>
        <taxon>Bacillota incertae sedis</taxon>
        <taxon>Candidatus Alloenteromonas</taxon>
    </lineage>
</organism>
<dbReference type="SMART" id="SM00418">
    <property type="entry name" value="HTH_ARSR"/>
    <property type="match status" value="1"/>
</dbReference>
<dbReference type="InterPro" id="IPR001845">
    <property type="entry name" value="HTH_ArsR_DNA-bd_dom"/>
</dbReference>
<dbReference type="InterPro" id="IPR036390">
    <property type="entry name" value="WH_DNA-bd_sf"/>
</dbReference>
<evidence type="ECO:0000313" key="3">
    <source>
        <dbReference type="Proteomes" id="UP000823634"/>
    </source>
</evidence>
<reference evidence="2" key="2">
    <citation type="journal article" date="2021" name="PeerJ">
        <title>Extensive microbial diversity within the chicken gut microbiome revealed by metagenomics and culture.</title>
        <authorList>
            <person name="Gilroy R."/>
            <person name="Ravi A."/>
            <person name="Getino M."/>
            <person name="Pursley I."/>
            <person name="Horton D.L."/>
            <person name="Alikhan N.F."/>
            <person name="Baker D."/>
            <person name="Gharbi K."/>
            <person name="Hall N."/>
            <person name="Watson M."/>
            <person name="Adriaenssens E.M."/>
            <person name="Foster-Nyarko E."/>
            <person name="Jarju S."/>
            <person name="Secka A."/>
            <person name="Antonio M."/>
            <person name="Oren A."/>
            <person name="Chaudhuri R.R."/>
            <person name="La Ragione R."/>
            <person name="Hildebrand F."/>
            <person name="Pallen M.J."/>
        </authorList>
    </citation>
    <scope>NUCLEOTIDE SEQUENCE</scope>
    <source>
        <strain evidence="2">17113</strain>
    </source>
</reference>
<accession>A0A9D9DGA8</accession>
<dbReference type="CDD" id="cd00090">
    <property type="entry name" value="HTH_ARSR"/>
    <property type="match status" value="1"/>
</dbReference>
<dbReference type="Pfam" id="PF01022">
    <property type="entry name" value="HTH_5"/>
    <property type="match status" value="1"/>
</dbReference>
<reference evidence="2" key="1">
    <citation type="submission" date="2020-10" db="EMBL/GenBank/DDBJ databases">
        <authorList>
            <person name="Gilroy R."/>
        </authorList>
    </citation>
    <scope>NUCLEOTIDE SEQUENCE</scope>
    <source>
        <strain evidence="2">17113</strain>
    </source>
</reference>
<dbReference type="SUPFAM" id="SSF46785">
    <property type="entry name" value="Winged helix' DNA-binding domain"/>
    <property type="match status" value="1"/>
</dbReference>
<dbReference type="Gene3D" id="1.10.10.10">
    <property type="entry name" value="Winged helix-like DNA-binding domain superfamily/Winged helix DNA-binding domain"/>
    <property type="match status" value="1"/>
</dbReference>
<dbReference type="InterPro" id="IPR036388">
    <property type="entry name" value="WH-like_DNA-bd_sf"/>
</dbReference>
<name>A0A9D9DGA8_9FIRM</name>
<proteinExistence type="predicted"/>
<dbReference type="EMBL" id="JADINA010000014">
    <property type="protein sequence ID" value="MBO8426058.1"/>
    <property type="molecule type" value="Genomic_DNA"/>
</dbReference>
<evidence type="ECO:0000259" key="1">
    <source>
        <dbReference type="SMART" id="SM00418"/>
    </source>
</evidence>
<protein>
    <submittedName>
        <fullName evidence="2">ArsR family transcriptional regulator</fullName>
    </submittedName>
</protein>
<gene>
    <name evidence="2" type="ORF">IAC61_01910</name>
</gene>
<sequence>MREIFTTIKDDEELEKIGEALSSPIRRQVLRLVCARSYGILELANITGVALSTMSFHVKILKEAGLIKFVSSPDKHGNEKNVSQSCESIYISFDIAKSSKKHLYTLSVPIGSYFGFDITPPCSMMGIKNQIGDVDSTAAFYSPRRFDARLISFLKGHLDYRIPAEEFKGKKIKSLTWSLELCSECPNYNNNWRSDILFLVNGKEACVYKSAGDYGDRRGLLNPDWYPTQSTQYGMLKKFRIDETGVYIDEKQVSSKKVDEFDIGGGPFFTLQIGVKETGSHVGGLNLFGRGFGDHDQDIVVQVDYE</sequence>
<comment type="caution">
    <text evidence="2">The sequence shown here is derived from an EMBL/GenBank/DDBJ whole genome shotgun (WGS) entry which is preliminary data.</text>
</comment>
<dbReference type="Proteomes" id="UP000823634">
    <property type="component" value="Unassembled WGS sequence"/>
</dbReference>
<feature type="domain" description="HTH arsR-type" evidence="1">
    <location>
        <begin position="16"/>
        <end position="119"/>
    </location>
</feature>
<dbReference type="InterPro" id="IPR011991">
    <property type="entry name" value="ArsR-like_HTH"/>
</dbReference>
<dbReference type="GO" id="GO:0003700">
    <property type="term" value="F:DNA-binding transcription factor activity"/>
    <property type="evidence" value="ECO:0007669"/>
    <property type="project" value="InterPro"/>
</dbReference>